<dbReference type="InterPro" id="IPR000120">
    <property type="entry name" value="Amidase"/>
</dbReference>
<comment type="similarity">
    <text evidence="1">Belongs to the amidase family.</text>
</comment>
<dbReference type="AlphaFoldDB" id="A0AA38S6T3"/>
<dbReference type="InterPro" id="IPR036928">
    <property type="entry name" value="AS_sf"/>
</dbReference>
<evidence type="ECO:0000259" key="2">
    <source>
        <dbReference type="Pfam" id="PF01425"/>
    </source>
</evidence>
<accession>A0AA38S6T3</accession>
<dbReference type="SUPFAM" id="SSF75304">
    <property type="entry name" value="Amidase signature (AS) enzymes"/>
    <property type="match status" value="1"/>
</dbReference>
<dbReference type="Gene3D" id="3.90.1300.10">
    <property type="entry name" value="Amidase signature (AS) domain"/>
    <property type="match status" value="1"/>
</dbReference>
<dbReference type="PANTHER" id="PTHR11895">
    <property type="entry name" value="TRANSAMIDASE"/>
    <property type="match status" value="1"/>
</dbReference>
<organism evidence="3 4">
    <name type="scientific">Coniochaeta hoffmannii</name>
    <dbReference type="NCBI Taxonomy" id="91930"/>
    <lineage>
        <taxon>Eukaryota</taxon>
        <taxon>Fungi</taxon>
        <taxon>Dikarya</taxon>
        <taxon>Ascomycota</taxon>
        <taxon>Pezizomycotina</taxon>
        <taxon>Sordariomycetes</taxon>
        <taxon>Sordariomycetidae</taxon>
        <taxon>Coniochaetales</taxon>
        <taxon>Coniochaetaceae</taxon>
        <taxon>Coniochaeta</taxon>
    </lineage>
</organism>
<sequence length="604" mass="64305">MVPSRRFANHAGAKEAPAESLAYEHEMGQNPVLRGWSMVVAGALVSNSGFLQKHFWKNAKFDEAKNVPELDKEASVLNPTVIPLAHPSDSQNAPGVEPELFPPQAADLPGRYYSAADYHALYNSGDVTPLQVAETLLGLIRLPSKYADAWRWVKEDAVLASARASAERWAAGKPKGLLDGVPFGVKDDVDAKGYVTTVGMKVDKTLPFFNKVAAESEWSVAKLEEGGAVLLGKLHMHEVGMDTTGCNPYNGTPTNWFNKSYYPGGSSSGPASTLGAGIVPIAVGTDAGGSVRVPAAFNGVYGLKTSHNRLSTRNSSMCITGPMAATASDLTLAYRTMAAPNPSDPVGSLFAPSIPPTPDTKKYIGICAPWLEAATQPVRDAIAPLITHLETLGYETVPISLPNLRVGQFAHAATCLAEGVVDARARVAGTDRHYLSPLNSPNRLLLSVGSQTPASEYIRYGQVRAALMRHLAHLYERYPGMIVLSPTSPVPGWPKTEGDEAYGFSDGNMSMYNMTYVWVANTSGCPAVTAPVGYVEPARGEGELPVGVMGMAEWGGEEGCLEFARVVEGYVRDVLPGGRRRAGEWADVLGAVREGMGSGDETGK</sequence>
<feature type="domain" description="Amidase" evidence="2">
    <location>
        <begin position="151"/>
        <end position="561"/>
    </location>
</feature>
<evidence type="ECO:0000313" key="4">
    <source>
        <dbReference type="Proteomes" id="UP001174691"/>
    </source>
</evidence>
<dbReference type="Pfam" id="PF01425">
    <property type="entry name" value="Amidase"/>
    <property type="match status" value="1"/>
</dbReference>
<dbReference type="InterPro" id="IPR020556">
    <property type="entry name" value="Amidase_CS"/>
</dbReference>
<dbReference type="InterPro" id="IPR023631">
    <property type="entry name" value="Amidase_dom"/>
</dbReference>
<reference evidence="3" key="1">
    <citation type="submission" date="2022-07" db="EMBL/GenBank/DDBJ databases">
        <title>Fungi with potential for degradation of polypropylene.</title>
        <authorList>
            <person name="Gostincar C."/>
        </authorList>
    </citation>
    <scope>NUCLEOTIDE SEQUENCE</scope>
    <source>
        <strain evidence="3">EXF-13287</strain>
    </source>
</reference>
<dbReference type="PROSITE" id="PS00571">
    <property type="entry name" value="AMIDASES"/>
    <property type="match status" value="1"/>
</dbReference>
<dbReference type="EMBL" id="JANBVN010000060">
    <property type="protein sequence ID" value="KAJ9151719.1"/>
    <property type="molecule type" value="Genomic_DNA"/>
</dbReference>
<name>A0AA38S6T3_9PEZI</name>
<comment type="caution">
    <text evidence="3">The sequence shown here is derived from an EMBL/GenBank/DDBJ whole genome shotgun (WGS) entry which is preliminary data.</text>
</comment>
<protein>
    <submittedName>
        <fullName evidence="3">Amidase signature enzyme</fullName>
    </submittedName>
</protein>
<evidence type="ECO:0000256" key="1">
    <source>
        <dbReference type="ARBA" id="ARBA00009199"/>
    </source>
</evidence>
<evidence type="ECO:0000313" key="3">
    <source>
        <dbReference type="EMBL" id="KAJ9151719.1"/>
    </source>
</evidence>
<proteinExistence type="inferred from homology"/>
<dbReference type="Proteomes" id="UP001174691">
    <property type="component" value="Unassembled WGS sequence"/>
</dbReference>
<dbReference type="PANTHER" id="PTHR11895:SF67">
    <property type="entry name" value="AMIDASE DOMAIN-CONTAINING PROTEIN"/>
    <property type="match status" value="1"/>
</dbReference>
<dbReference type="GO" id="GO:0003824">
    <property type="term" value="F:catalytic activity"/>
    <property type="evidence" value="ECO:0007669"/>
    <property type="project" value="InterPro"/>
</dbReference>
<keyword evidence="4" id="KW-1185">Reference proteome</keyword>
<gene>
    <name evidence="3" type="ORF">NKR19_g4712</name>
</gene>